<evidence type="ECO:0000313" key="2">
    <source>
        <dbReference type="Proteomes" id="UP000019254"/>
    </source>
</evidence>
<dbReference type="STRING" id="1265820.PCORN_10762"/>
<dbReference type="EMBL" id="AODE01000019">
    <property type="protein sequence ID" value="EUJ29621.1"/>
    <property type="molecule type" value="Genomic_DNA"/>
</dbReference>
<reference evidence="1 2" key="1">
    <citation type="journal article" date="2014" name="Int. J. Syst. Evol. Microbiol.">
        <title>Listeria floridensis sp. nov., Listeria aquatica sp. nov., Listeria cornellensis sp. nov., Listeria riparia sp. nov. and Listeria grandensis sp. nov., from agricultural and natural environments.</title>
        <authorList>
            <person name="den Bakker H.C."/>
            <person name="Warchocki S."/>
            <person name="Wright E.M."/>
            <person name="Allred A.F."/>
            <person name="Ahlstrom C."/>
            <person name="Manuel C.S."/>
            <person name="Stasiewicz M.J."/>
            <person name="Burrell A."/>
            <person name="Roof S."/>
            <person name="Strawn L."/>
            <person name="Fortes E.D."/>
            <person name="Nightingale K.K."/>
            <person name="Kephart D."/>
            <person name="Wiedmann M."/>
        </authorList>
    </citation>
    <scope>NUCLEOTIDE SEQUENCE [LARGE SCALE GENOMIC DNA]</scope>
    <source>
        <strain evidence="2">FSL F6-969</strain>
    </source>
</reference>
<comment type="caution">
    <text evidence="1">The sequence shown here is derived from an EMBL/GenBank/DDBJ whole genome shotgun (WGS) entry which is preliminary data.</text>
</comment>
<dbReference type="RefSeq" id="WP_036079586.1">
    <property type="nucleotide sequence ID" value="NZ_AODE01000019.1"/>
</dbReference>
<keyword evidence="2" id="KW-1185">Reference proteome</keyword>
<evidence type="ECO:0000313" key="1">
    <source>
        <dbReference type="EMBL" id="EUJ29621.1"/>
    </source>
</evidence>
<proteinExistence type="predicted"/>
<sequence length="65" mass="7698">MKFDKKLEKAIYDDLEARKDRAEFHGIENDKDVAELEKELEFYKCGQNGNVPGLWLIRYCEEDAE</sequence>
<protein>
    <submittedName>
        <fullName evidence="1">Uncharacterized protein</fullName>
    </submittedName>
</protein>
<name>W7C1Z2_9LIST</name>
<gene>
    <name evidence="1" type="ORF">PCORN_10762</name>
</gene>
<dbReference type="PATRIC" id="fig|1265820.5.peg.2111"/>
<dbReference type="OrthoDB" id="2365944at2"/>
<dbReference type="Proteomes" id="UP000019254">
    <property type="component" value="Unassembled WGS sequence"/>
</dbReference>
<accession>W7C1Z2</accession>
<organism evidence="1 2">
    <name type="scientific">Listeria cornellensis FSL F6-0969</name>
    <dbReference type="NCBI Taxonomy" id="1265820"/>
    <lineage>
        <taxon>Bacteria</taxon>
        <taxon>Bacillati</taxon>
        <taxon>Bacillota</taxon>
        <taxon>Bacilli</taxon>
        <taxon>Bacillales</taxon>
        <taxon>Listeriaceae</taxon>
        <taxon>Listeria</taxon>
    </lineage>
</organism>
<dbReference type="AlphaFoldDB" id="W7C1Z2"/>